<dbReference type="PANTHER" id="PTHR43680">
    <property type="entry name" value="NITRATE REDUCTASE MOLYBDENUM COFACTOR ASSEMBLY CHAPERONE"/>
    <property type="match status" value="1"/>
</dbReference>
<dbReference type="PANTHER" id="PTHR43680:SF2">
    <property type="entry name" value="NITRATE REDUCTASE MOLYBDENUM COFACTOR ASSEMBLY CHAPERONE NARJ"/>
    <property type="match status" value="1"/>
</dbReference>
<dbReference type="GO" id="GO:0051082">
    <property type="term" value="F:unfolded protein binding"/>
    <property type="evidence" value="ECO:0007669"/>
    <property type="project" value="InterPro"/>
</dbReference>
<dbReference type="SUPFAM" id="SSF89155">
    <property type="entry name" value="TorD-like"/>
    <property type="match status" value="1"/>
</dbReference>
<comment type="caution">
    <text evidence="2">The sequence shown here is derived from an EMBL/GenBank/DDBJ whole genome shotgun (WGS) entry which is preliminary data.</text>
</comment>
<keyword evidence="1" id="KW-0534">Nitrate assimilation</keyword>
<dbReference type="GO" id="GO:0016530">
    <property type="term" value="F:metallochaperone activity"/>
    <property type="evidence" value="ECO:0007669"/>
    <property type="project" value="TreeGrafter"/>
</dbReference>
<name>A0A1C2J3U0_ACITH</name>
<dbReference type="GO" id="GO:0042128">
    <property type="term" value="P:nitrate assimilation"/>
    <property type="evidence" value="ECO:0007669"/>
    <property type="project" value="UniProtKB-KW"/>
</dbReference>
<dbReference type="AlphaFoldDB" id="A0A1C2J3U0"/>
<protein>
    <submittedName>
        <fullName evidence="2">Nitrate reductase molybdenum cofactor assembly chaperone</fullName>
    </submittedName>
</protein>
<dbReference type="STRING" id="930.GCA_002079865_01569"/>
<accession>A0A1C2J3U0</accession>
<dbReference type="RefSeq" id="WP_035219302.1">
    <property type="nucleotide sequence ID" value="NZ_LWRZ01000116.1"/>
</dbReference>
<dbReference type="GO" id="GO:0051131">
    <property type="term" value="P:chaperone-mediated protein complex assembly"/>
    <property type="evidence" value="ECO:0007669"/>
    <property type="project" value="InterPro"/>
</dbReference>
<dbReference type="Pfam" id="PF02613">
    <property type="entry name" value="Nitrate_red_del"/>
    <property type="match status" value="1"/>
</dbReference>
<dbReference type="EMBL" id="LWSA01000088">
    <property type="protein sequence ID" value="OCX73945.1"/>
    <property type="molecule type" value="Genomic_DNA"/>
</dbReference>
<proteinExistence type="predicted"/>
<evidence type="ECO:0000313" key="3">
    <source>
        <dbReference type="Proteomes" id="UP000094893"/>
    </source>
</evidence>
<dbReference type="InterPro" id="IPR020945">
    <property type="entry name" value="DMSO/NO3_reduct_chaperone"/>
</dbReference>
<dbReference type="InterPro" id="IPR036411">
    <property type="entry name" value="TorD-like_sf"/>
</dbReference>
<dbReference type="Proteomes" id="UP000094893">
    <property type="component" value="Unassembled WGS sequence"/>
</dbReference>
<sequence length="183" mass="20841">MSIFHQPILHVVALLLDYPDDELLQNLPEIAFALESLDNAHKKEVIMLHDHIKWMQSLAPLQLEALYVNTFDWNPSCDLHLSNHILPEDDRGRGDVLVRLLEYYSTYGWAPGARALPDFLPVVLDFAATLEIEESYIFLSSADESIQILRNNLSEIQSPYARLLEPVLYRSHFLSPISSGVSV</sequence>
<evidence type="ECO:0000313" key="2">
    <source>
        <dbReference type="EMBL" id="OCX73945.1"/>
    </source>
</evidence>
<gene>
    <name evidence="2" type="ORF">A6P07_06995</name>
</gene>
<dbReference type="InterPro" id="IPR003765">
    <property type="entry name" value="NO3_reductase_chaperone_NarJ"/>
</dbReference>
<evidence type="ECO:0000256" key="1">
    <source>
        <dbReference type="ARBA" id="ARBA00023063"/>
    </source>
</evidence>
<dbReference type="NCBIfam" id="TIGR00684">
    <property type="entry name" value="narJ"/>
    <property type="match status" value="1"/>
</dbReference>
<reference evidence="2 3" key="1">
    <citation type="journal article" date="2016" name="Int. J. Mol. Sci.">
        <title>Comparative genomics of the extreme acidophile Acidithiobacillus thiooxidans reveals intraspecific divergence and niche adaptation.</title>
        <authorList>
            <person name="Zhang X."/>
            <person name="Feng X."/>
            <person name="Tao J."/>
            <person name="Ma L."/>
            <person name="Xiao Y."/>
            <person name="Liang Y."/>
            <person name="Liu X."/>
            <person name="Yin H."/>
        </authorList>
    </citation>
    <scope>NUCLEOTIDE SEQUENCE [LARGE SCALE GENOMIC DNA]</scope>
    <source>
        <strain evidence="2 3">A02</strain>
    </source>
</reference>
<dbReference type="GeneID" id="60695909"/>
<organism evidence="2 3">
    <name type="scientific">Acidithiobacillus thiooxidans</name>
    <name type="common">Thiobacillus thiooxidans</name>
    <dbReference type="NCBI Taxonomy" id="930"/>
    <lineage>
        <taxon>Bacteria</taxon>
        <taxon>Pseudomonadati</taxon>
        <taxon>Pseudomonadota</taxon>
        <taxon>Acidithiobacillia</taxon>
        <taxon>Acidithiobacillales</taxon>
        <taxon>Acidithiobacillaceae</taxon>
        <taxon>Acidithiobacillus</taxon>
    </lineage>
</organism>